<dbReference type="PANTHER" id="PTHR37549:SF1">
    <property type="entry name" value="LIPOPROTEIN LPRI"/>
    <property type="match status" value="1"/>
</dbReference>
<reference evidence="3 4" key="1">
    <citation type="submission" date="2020-10" db="EMBL/GenBank/DDBJ databases">
        <title>Phylogeny of dyella-like bacteria.</title>
        <authorList>
            <person name="Fu J."/>
        </authorList>
    </citation>
    <scope>NUCLEOTIDE SEQUENCE [LARGE SCALE GENOMIC DNA]</scope>
    <source>
        <strain evidence="3 4">BB4</strain>
    </source>
</reference>
<evidence type="ECO:0000256" key="1">
    <source>
        <dbReference type="SAM" id="SignalP"/>
    </source>
</evidence>
<dbReference type="Pfam" id="PF07007">
    <property type="entry name" value="LprI"/>
    <property type="match status" value="1"/>
</dbReference>
<dbReference type="RefSeq" id="WP_379987286.1">
    <property type="nucleotide sequence ID" value="NZ_JADIKD010000004.1"/>
</dbReference>
<dbReference type="PANTHER" id="PTHR37549">
    <property type="entry name" value="LIPOPROTEIN LPRI"/>
    <property type="match status" value="1"/>
</dbReference>
<evidence type="ECO:0000313" key="4">
    <source>
        <dbReference type="Proteomes" id="UP001620408"/>
    </source>
</evidence>
<sequence length="225" mass="24852">MTKRILHIAILLTASLLANQSMAASFDCKKAASATEKMICADGSLSSLDDKLQKGYQTALDAVKPSVKQKLVTEQRNWIKYVRDICTDVSCLSKAYLARIDLLSKTEGYIVNDSECSIPDGTSCRSVLYYRDPGYRVASFNKSLASNKRSARVIGCDRLIDLPVGYANSNDSFGGYCTILDGSTRSRVMICDDDMIGHFAMQSFKENEDTDQNLIDFTNEHCFGG</sequence>
<dbReference type="Gene3D" id="1.20.1270.180">
    <property type="match status" value="1"/>
</dbReference>
<gene>
    <name evidence="3" type="ORF">ISS97_00725</name>
</gene>
<dbReference type="InterPro" id="IPR052755">
    <property type="entry name" value="Lysozyme_Inhibitor_LprI"/>
</dbReference>
<feature type="chain" id="PRO_5047071178" evidence="1">
    <location>
        <begin position="24"/>
        <end position="225"/>
    </location>
</feature>
<dbReference type="InterPro" id="IPR009739">
    <property type="entry name" value="LprI-like_N"/>
</dbReference>
<keyword evidence="4" id="KW-1185">Reference proteome</keyword>
<comment type="caution">
    <text evidence="3">The sequence shown here is derived from an EMBL/GenBank/DDBJ whole genome shotgun (WGS) entry which is preliminary data.</text>
</comment>
<proteinExistence type="predicted"/>
<keyword evidence="1" id="KW-0732">Signal</keyword>
<dbReference type="Proteomes" id="UP001620408">
    <property type="component" value="Unassembled WGS sequence"/>
</dbReference>
<accession>A0ABW8K2R0</accession>
<dbReference type="EMBL" id="JADIKD010000004">
    <property type="protein sequence ID" value="MFK2915769.1"/>
    <property type="molecule type" value="Genomic_DNA"/>
</dbReference>
<organism evidence="3 4">
    <name type="scientific">Dyella koreensis</name>
    <dbReference type="NCBI Taxonomy" id="311235"/>
    <lineage>
        <taxon>Bacteria</taxon>
        <taxon>Pseudomonadati</taxon>
        <taxon>Pseudomonadota</taxon>
        <taxon>Gammaproteobacteria</taxon>
        <taxon>Lysobacterales</taxon>
        <taxon>Rhodanobacteraceae</taxon>
        <taxon>Dyella</taxon>
    </lineage>
</organism>
<protein>
    <submittedName>
        <fullName evidence="3">DUF1311 domain-containing protein</fullName>
    </submittedName>
</protein>
<evidence type="ECO:0000313" key="3">
    <source>
        <dbReference type="EMBL" id="MFK2915769.1"/>
    </source>
</evidence>
<name>A0ABW8K2R0_9GAMM</name>
<feature type="signal peptide" evidence="1">
    <location>
        <begin position="1"/>
        <end position="23"/>
    </location>
</feature>
<evidence type="ECO:0000259" key="2">
    <source>
        <dbReference type="Pfam" id="PF07007"/>
    </source>
</evidence>
<feature type="domain" description="Lysozyme inhibitor LprI-like N-terminal" evidence="2">
    <location>
        <begin position="28"/>
        <end position="88"/>
    </location>
</feature>